<dbReference type="Proteomes" id="UP001295423">
    <property type="component" value="Unassembled WGS sequence"/>
</dbReference>
<name>A0AAD2FXZ7_9STRA</name>
<dbReference type="InterPro" id="IPR018535">
    <property type="entry name" value="DUF1996"/>
</dbReference>
<feature type="compositionally biased region" description="Basic and acidic residues" evidence="1">
    <location>
        <begin position="390"/>
        <end position="403"/>
    </location>
</feature>
<feature type="region of interest" description="Disordered" evidence="1">
    <location>
        <begin position="384"/>
        <end position="409"/>
    </location>
</feature>
<dbReference type="EMBL" id="CAKOGP040001903">
    <property type="protein sequence ID" value="CAJ1956119.1"/>
    <property type="molecule type" value="Genomic_DNA"/>
</dbReference>
<feature type="chain" id="PRO_5041969060" description="DUF1996 domain-containing protein" evidence="2">
    <location>
        <begin position="21"/>
        <end position="439"/>
    </location>
</feature>
<keyword evidence="2" id="KW-0732">Signal</keyword>
<feature type="signal peptide" evidence="2">
    <location>
        <begin position="1"/>
        <end position="20"/>
    </location>
</feature>
<keyword evidence="5" id="KW-1185">Reference proteome</keyword>
<feature type="domain" description="DUF1996" evidence="3">
    <location>
        <begin position="42"/>
        <end position="281"/>
    </location>
</feature>
<dbReference type="AlphaFoldDB" id="A0AAD2FXZ7"/>
<organism evidence="4 5">
    <name type="scientific">Cylindrotheca closterium</name>
    <dbReference type="NCBI Taxonomy" id="2856"/>
    <lineage>
        <taxon>Eukaryota</taxon>
        <taxon>Sar</taxon>
        <taxon>Stramenopiles</taxon>
        <taxon>Ochrophyta</taxon>
        <taxon>Bacillariophyta</taxon>
        <taxon>Bacillariophyceae</taxon>
        <taxon>Bacillariophycidae</taxon>
        <taxon>Bacillariales</taxon>
        <taxon>Bacillariaceae</taxon>
        <taxon>Cylindrotheca</taxon>
    </lineage>
</organism>
<evidence type="ECO:0000313" key="4">
    <source>
        <dbReference type="EMBL" id="CAJ1956119.1"/>
    </source>
</evidence>
<dbReference type="Pfam" id="PF09362">
    <property type="entry name" value="DUF1996"/>
    <property type="match status" value="1"/>
</dbReference>
<reference evidence="4" key="1">
    <citation type="submission" date="2023-08" db="EMBL/GenBank/DDBJ databases">
        <authorList>
            <person name="Audoor S."/>
            <person name="Bilcke G."/>
        </authorList>
    </citation>
    <scope>NUCLEOTIDE SEQUENCE</scope>
</reference>
<evidence type="ECO:0000256" key="1">
    <source>
        <dbReference type="SAM" id="MobiDB-lite"/>
    </source>
</evidence>
<proteinExistence type="predicted"/>
<dbReference type="PANTHER" id="PTHR43662:SF3">
    <property type="entry name" value="DOMAIN PROTEIN, PUTATIVE (AFU_ORTHOLOGUE AFUA_6G11970)-RELATED"/>
    <property type="match status" value="1"/>
</dbReference>
<sequence>MQLSASFVVSFLLLTSSVSGRGNGMVKMCLDYPNESGHARSDPIVDQPQCPSIRQVHTFYGPQHLHPNTSYEDIRETPARFSTTPFVANQSLQWHPSIYRLIEDDTGDDQTYQYTSVSNLQSTLNYRWDRTSNTTASETVAFPPGFRMIAHSSYEPTRASMPGESSGQNIQTECCDMRDDAKDDCETWNKLHFPTFPCGWLDISFSMPTCWNEASLGDDNDHKSHMAYTRNGEINGPCPSGFTKRVPHVELVVRIANYQGGTYQLSNGASTSWHVDFFNGWKEGKLQELIDTCQPDQNIDIGEDLPCSCAEEKLTKNTEMAGAVCDSDIRRLVMDEAIPDIVTGRLSFGASSNCQEDGSAKTNLLIAKSWTHLPDDIIQCTPPVGGNYSGDRENDGKKGDFHQHSTPHSGVTRNVLSLAVVVAILVLQYLLEHGYFEID</sequence>
<protein>
    <recommendedName>
        <fullName evidence="3">DUF1996 domain-containing protein</fullName>
    </recommendedName>
</protein>
<evidence type="ECO:0000259" key="3">
    <source>
        <dbReference type="Pfam" id="PF09362"/>
    </source>
</evidence>
<dbReference type="PANTHER" id="PTHR43662">
    <property type="match status" value="1"/>
</dbReference>
<evidence type="ECO:0000256" key="2">
    <source>
        <dbReference type="SAM" id="SignalP"/>
    </source>
</evidence>
<accession>A0AAD2FXZ7</accession>
<evidence type="ECO:0000313" key="5">
    <source>
        <dbReference type="Proteomes" id="UP001295423"/>
    </source>
</evidence>
<gene>
    <name evidence="4" type="ORF">CYCCA115_LOCUS16083</name>
</gene>
<comment type="caution">
    <text evidence="4">The sequence shown here is derived from an EMBL/GenBank/DDBJ whole genome shotgun (WGS) entry which is preliminary data.</text>
</comment>